<keyword evidence="2" id="KW-1185">Reference proteome</keyword>
<evidence type="ECO:0000313" key="1">
    <source>
        <dbReference type="EMBL" id="PKI71431.1"/>
    </source>
</evidence>
<organism evidence="1 2">
    <name type="scientific">Punica granatum</name>
    <name type="common">Pomegranate</name>
    <dbReference type="NCBI Taxonomy" id="22663"/>
    <lineage>
        <taxon>Eukaryota</taxon>
        <taxon>Viridiplantae</taxon>
        <taxon>Streptophyta</taxon>
        <taxon>Embryophyta</taxon>
        <taxon>Tracheophyta</taxon>
        <taxon>Spermatophyta</taxon>
        <taxon>Magnoliopsida</taxon>
        <taxon>eudicotyledons</taxon>
        <taxon>Gunneridae</taxon>
        <taxon>Pentapetalae</taxon>
        <taxon>rosids</taxon>
        <taxon>malvids</taxon>
        <taxon>Myrtales</taxon>
        <taxon>Lythraceae</taxon>
        <taxon>Punica</taxon>
    </lineage>
</organism>
<dbReference type="Proteomes" id="UP000233551">
    <property type="component" value="Unassembled WGS sequence"/>
</dbReference>
<sequence>MGRANETRTRTGCPFSFIVLGISNSLKPRVSVNHGMTIMPLEDKIARNNAQESHGIKGRGAPRLRIGQGASRPPSQGHGPTVRDFPCMETVYSGRRRGSWTLGGHIGSRPSFPRFGQEALWPPQVRADLLLSDPTSPSTMHAY</sequence>
<evidence type="ECO:0000313" key="2">
    <source>
        <dbReference type="Proteomes" id="UP000233551"/>
    </source>
</evidence>
<protein>
    <submittedName>
        <fullName evidence="1">Uncharacterized protein</fullName>
    </submittedName>
</protein>
<accession>A0A2I0KSI5</accession>
<gene>
    <name evidence="1" type="ORF">CRG98_008168</name>
</gene>
<dbReference type="AlphaFoldDB" id="A0A2I0KSI5"/>
<proteinExistence type="predicted"/>
<reference evidence="1 2" key="1">
    <citation type="submission" date="2017-11" db="EMBL/GenBank/DDBJ databases">
        <title>De-novo sequencing of pomegranate (Punica granatum L.) genome.</title>
        <authorList>
            <person name="Akparov Z."/>
            <person name="Amiraslanov A."/>
            <person name="Hajiyeva S."/>
            <person name="Abbasov M."/>
            <person name="Kaur K."/>
            <person name="Hamwieh A."/>
            <person name="Solovyev V."/>
            <person name="Salamov A."/>
            <person name="Braich B."/>
            <person name="Kosarev P."/>
            <person name="Mahmoud A."/>
            <person name="Hajiyev E."/>
            <person name="Babayeva S."/>
            <person name="Izzatullayeva V."/>
            <person name="Mammadov A."/>
            <person name="Mammadov A."/>
            <person name="Sharifova S."/>
            <person name="Ojaghi J."/>
            <person name="Eynullazada K."/>
            <person name="Bayramov B."/>
            <person name="Abdulazimova A."/>
            <person name="Shahmuradov I."/>
        </authorList>
    </citation>
    <scope>NUCLEOTIDE SEQUENCE [LARGE SCALE GENOMIC DNA]</scope>
    <source>
        <strain evidence="2">cv. AG2017</strain>
        <tissue evidence="1">Leaf</tissue>
    </source>
</reference>
<comment type="caution">
    <text evidence="1">The sequence shown here is derived from an EMBL/GenBank/DDBJ whole genome shotgun (WGS) entry which is preliminary data.</text>
</comment>
<dbReference type="EMBL" id="PGOL01000376">
    <property type="protein sequence ID" value="PKI71431.1"/>
    <property type="molecule type" value="Genomic_DNA"/>
</dbReference>
<name>A0A2I0KSI5_PUNGR</name>